<keyword evidence="2" id="KW-1185">Reference proteome</keyword>
<sequence>MGRCWDGYAERHRFAPPKRRSSSSLSRTEGDEPRRLVGSESRVFGIRFRLPMAAPSVTLINGLRAFYHTVIVGDETILTLALYTDGDASRMTYCPSRESVFGGHAVKPPSLVDRSLPYGSLSRSLATGDRVFFLAPALQKTRQ</sequence>
<name>A0AAV7FFD8_ARIFI</name>
<organism evidence="1 2">
    <name type="scientific">Aristolochia fimbriata</name>
    <name type="common">White veined hardy Dutchman's pipe vine</name>
    <dbReference type="NCBI Taxonomy" id="158543"/>
    <lineage>
        <taxon>Eukaryota</taxon>
        <taxon>Viridiplantae</taxon>
        <taxon>Streptophyta</taxon>
        <taxon>Embryophyta</taxon>
        <taxon>Tracheophyta</taxon>
        <taxon>Spermatophyta</taxon>
        <taxon>Magnoliopsida</taxon>
        <taxon>Magnoliidae</taxon>
        <taxon>Piperales</taxon>
        <taxon>Aristolochiaceae</taxon>
        <taxon>Aristolochia</taxon>
    </lineage>
</organism>
<dbReference type="EMBL" id="JAINDJ010000002">
    <property type="protein sequence ID" value="KAG9458551.1"/>
    <property type="molecule type" value="Genomic_DNA"/>
</dbReference>
<dbReference type="AlphaFoldDB" id="A0AAV7FFD8"/>
<reference evidence="1 2" key="1">
    <citation type="submission" date="2021-07" db="EMBL/GenBank/DDBJ databases">
        <title>The Aristolochia fimbriata genome: insights into angiosperm evolution, floral development and chemical biosynthesis.</title>
        <authorList>
            <person name="Jiao Y."/>
        </authorList>
    </citation>
    <scope>NUCLEOTIDE SEQUENCE [LARGE SCALE GENOMIC DNA]</scope>
    <source>
        <strain evidence="1">IBCAS-2021</strain>
        <tissue evidence="1">Leaf</tissue>
    </source>
</reference>
<dbReference type="Proteomes" id="UP000825729">
    <property type="component" value="Unassembled WGS sequence"/>
</dbReference>
<accession>A0AAV7FFD8</accession>
<gene>
    <name evidence="1" type="ORF">H6P81_003059</name>
</gene>
<protein>
    <submittedName>
        <fullName evidence="1">Uncharacterized protein</fullName>
    </submittedName>
</protein>
<proteinExistence type="predicted"/>
<evidence type="ECO:0000313" key="2">
    <source>
        <dbReference type="Proteomes" id="UP000825729"/>
    </source>
</evidence>
<comment type="caution">
    <text evidence="1">The sequence shown here is derived from an EMBL/GenBank/DDBJ whole genome shotgun (WGS) entry which is preliminary data.</text>
</comment>
<evidence type="ECO:0000313" key="1">
    <source>
        <dbReference type="EMBL" id="KAG9458551.1"/>
    </source>
</evidence>